<dbReference type="AlphaFoldDB" id="F0WEE4"/>
<evidence type="ECO:0000313" key="1">
    <source>
        <dbReference type="EMBL" id="CCA19576.1"/>
    </source>
</evidence>
<proteinExistence type="predicted"/>
<organism evidence="1">
    <name type="scientific">Albugo laibachii Nc14</name>
    <dbReference type="NCBI Taxonomy" id="890382"/>
    <lineage>
        <taxon>Eukaryota</taxon>
        <taxon>Sar</taxon>
        <taxon>Stramenopiles</taxon>
        <taxon>Oomycota</taxon>
        <taxon>Peronosporomycetes</taxon>
        <taxon>Albuginales</taxon>
        <taxon>Albuginaceae</taxon>
        <taxon>Albugo</taxon>
    </lineage>
</organism>
<dbReference type="EMBL" id="FR824119">
    <property type="protein sequence ID" value="CCA19576.1"/>
    <property type="molecule type" value="Genomic_DNA"/>
</dbReference>
<dbReference type="PANTHER" id="PTHR30327:SF1">
    <property type="entry name" value="UPF0301 PROTEIN YQGE"/>
    <property type="match status" value="1"/>
</dbReference>
<dbReference type="SUPFAM" id="SSF143456">
    <property type="entry name" value="VC0467-like"/>
    <property type="match status" value="1"/>
</dbReference>
<accession>F0WEE4</accession>
<sequence length="342" mass="37940">MRVLRTVYRELLYVSKVYDASSGLRASMSLDMLRNDTIRSSGQKVGEIVTYNQHLSEFLRDRTYYLPIIPSQSLLSSNQKNDKDEMSHISISDTIRKEFRKPSNSPHAIDSAFVALRSLNEQLQVAEQYDFHPTPTPSTKVLPEVPNVRHAATLGIGTFLLAHPLLNGIFSRSVILITQHSLERGTRGLIVNLATSDSVARTFKVSLDVSSAFGSNSVFCGGPVAIRHAEFLHRNSDVGGIDVNSEETGGNAESSQIYWGGDLEVAARVSIKERGKANQVVFFKGVSVWIAGQLENELRQGTWIPVVAPVSAALNAERRLWSMMMKSLSGEFEDWAYLPELQ</sequence>
<dbReference type="GO" id="GO:0005829">
    <property type="term" value="C:cytosol"/>
    <property type="evidence" value="ECO:0007669"/>
    <property type="project" value="TreeGrafter"/>
</dbReference>
<name>F0WEE4_9STRA</name>
<protein>
    <submittedName>
        <fullName evidence="1">Uncharacterized protein AlNc14C74G5001</fullName>
    </submittedName>
</protein>
<reference evidence="1" key="2">
    <citation type="submission" date="2011-02" db="EMBL/GenBank/DDBJ databases">
        <authorList>
            <person name="MacLean D."/>
        </authorList>
    </citation>
    <scope>NUCLEOTIDE SEQUENCE</scope>
</reference>
<dbReference type="Pfam" id="PF02622">
    <property type="entry name" value="DUF179"/>
    <property type="match status" value="1"/>
</dbReference>
<reference evidence="1" key="1">
    <citation type="journal article" date="2011" name="PLoS Biol.">
        <title>Gene gain and loss during evolution of obligate parasitism in the white rust pathogen of Arabidopsis thaliana.</title>
        <authorList>
            <person name="Kemen E."/>
            <person name="Gardiner A."/>
            <person name="Schultz-Larsen T."/>
            <person name="Kemen A.C."/>
            <person name="Balmuth A.L."/>
            <person name="Robert-Seilaniantz A."/>
            <person name="Bailey K."/>
            <person name="Holub E."/>
            <person name="Studholme D.J."/>
            <person name="Maclean D."/>
            <person name="Jones J.D."/>
        </authorList>
    </citation>
    <scope>NUCLEOTIDE SEQUENCE</scope>
</reference>
<dbReference type="InterPro" id="IPR003774">
    <property type="entry name" value="AlgH-like"/>
</dbReference>
<dbReference type="Gene3D" id="3.40.1740.10">
    <property type="entry name" value="VC0467-like"/>
    <property type="match status" value="1"/>
</dbReference>
<dbReference type="PANTHER" id="PTHR30327">
    <property type="entry name" value="UNCHARACTERIZED PROTEIN YQGE"/>
    <property type="match status" value="1"/>
</dbReference>
<dbReference type="HOGENOM" id="CLU_736686_0_0_1"/>
<gene>
    <name evidence="1" type="primary">AlNc14C74G5001</name>
    <name evidence="1" type="ORF">ALNC14_057190</name>
</gene>